<dbReference type="PANTHER" id="PTHR33392:SF6">
    <property type="entry name" value="POLYISOPRENYL-TEICHOIC ACID--PEPTIDOGLYCAN TEICHOIC ACID TRANSFERASE TAGU"/>
    <property type="match status" value="1"/>
</dbReference>
<evidence type="ECO:0000313" key="5">
    <source>
        <dbReference type="Proteomes" id="UP000177979"/>
    </source>
</evidence>
<keyword evidence="2" id="KW-1133">Transmembrane helix</keyword>
<evidence type="ECO:0000256" key="2">
    <source>
        <dbReference type="SAM" id="Phobius"/>
    </source>
</evidence>
<name>A0A1F5EUG4_9BACT</name>
<sequence length="357" mass="39784">MNSKLIRLRRSLFGLTSFLLHHLGLIIVAVLVFVLTFVGLKAKDVVRQAGLGQVNLFTFLKSPQSVLESTNGRTNFLVLGVRGEGSDSPDLTDTMIIASYSYANKNLTLVSIPRDLWVSSLKTKINSVYHYGNFREPNGGGIKLAQSAILETLGLPIHHTAVIDFSLFRDAIDLVDGVDINVATGFTDNQFPIEGRENSLPITSRYETLTFAAGANHMDGTTALKFVRSRRAEGDEGTDIARDRRQQQVVAALKQKLLAPGFIVNRNKLVTFYKISRDHLDTNIDEKVYPSLVRLAFDSYRQSIKKIVLSYTPDENGVAILENPPATSTYLNQWVLIAKDNNWPALQQYLTNKLENK</sequence>
<keyword evidence="2" id="KW-0812">Transmembrane</keyword>
<feature type="transmembrane region" description="Helical" evidence="2">
    <location>
        <begin position="12"/>
        <end position="38"/>
    </location>
</feature>
<dbReference type="InterPro" id="IPR004474">
    <property type="entry name" value="LytR_CpsA_psr"/>
</dbReference>
<feature type="domain" description="Cell envelope-related transcriptional attenuator" evidence="3">
    <location>
        <begin position="92"/>
        <end position="257"/>
    </location>
</feature>
<dbReference type="NCBIfam" id="TIGR00350">
    <property type="entry name" value="lytR_cpsA_psr"/>
    <property type="match status" value="1"/>
</dbReference>
<comment type="similarity">
    <text evidence="1">Belongs to the LytR/CpsA/Psr (LCP) family.</text>
</comment>
<dbReference type="Proteomes" id="UP000177979">
    <property type="component" value="Unassembled WGS sequence"/>
</dbReference>
<reference evidence="4 5" key="1">
    <citation type="journal article" date="2016" name="Nat. Commun.">
        <title>Thousands of microbial genomes shed light on interconnected biogeochemical processes in an aquifer system.</title>
        <authorList>
            <person name="Anantharaman K."/>
            <person name="Brown C.T."/>
            <person name="Hug L.A."/>
            <person name="Sharon I."/>
            <person name="Castelle C.J."/>
            <person name="Probst A.J."/>
            <person name="Thomas B.C."/>
            <person name="Singh A."/>
            <person name="Wilkins M.J."/>
            <person name="Karaoz U."/>
            <person name="Brodie E.L."/>
            <person name="Williams K.H."/>
            <person name="Hubbard S.S."/>
            <person name="Banfield J.F."/>
        </authorList>
    </citation>
    <scope>NUCLEOTIDE SEQUENCE [LARGE SCALE GENOMIC DNA]</scope>
</reference>
<evidence type="ECO:0000313" key="4">
    <source>
        <dbReference type="EMBL" id="OGD71041.1"/>
    </source>
</evidence>
<dbReference type="PANTHER" id="PTHR33392">
    <property type="entry name" value="POLYISOPRENYL-TEICHOIC ACID--PEPTIDOGLYCAN TEICHOIC ACID TRANSFERASE TAGU"/>
    <property type="match status" value="1"/>
</dbReference>
<organism evidence="4 5">
    <name type="scientific">Candidatus Collierbacteria bacterium RIFCSPHIGHO2_01_FULL_50_25</name>
    <dbReference type="NCBI Taxonomy" id="1817722"/>
    <lineage>
        <taxon>Bacteria</taxon>
        <taxon>Candidatus Collieribacteriota</taxon>
    </lineage>
</organism>
<dbReference type="AlphaFoldDB" id="A0A1F5EUG4"/>
<dbReference type="Gene3D" id="3.40.630.190">
    <property type="entry name" value="LCP protein"/>
    <property type="match status" value="1"/>
</dbReference>
<proteinExistence type="inferred from homology"/>
<accession>A0A1F5EUG4</accession>
<evidence type="ECO:0000259" key="3">
    <source>
        <dbReference type="Pfam" id="PF03816"/>
    </source>
</evidence>
<evidence type="ECO:0000256" key="1">
    <source>
        <dbReference type="ARBA" id="ARBA00006068"/>
    </source>
</evidence>
<comment type="caution">
    <text evidence="4">The sequence shown here is derived from an EMBL/GenBank/DDBJ whole genome shotgun (WGS) entry which is preliminary data.</text>
</comment>
<protein>
    <recommendedName>
        <fullName evidence="3">Cell envelope-related transcriptional attenuator domain-containing protein</fullName>
    </recommendedName>
</protein>
<keyword evidence="2" id="KW-0472">Membrane</keyword>
<gene>
    <name evidence="4" type="ORF">A2703_01220</name>
</gene>
<dbReference type="InterPro" id="IPR050922">
    <property type="entry name" value="LytR/CpsA/Psr_CW_biosynth"/>
</dbReference>
<dbReference type="Pfam" id="PF03816">
    <property type="entry name" value="LytR_cpsA_psr"/>
    <property type="match status" value="1"/>
</dbReference>
<dbReference type="EMBL" id="MFAG01000041">
    <property type="protein sequence ID" value="OGD71041.1"/>
    <property type="molecule type" value="Genomic_DNA"/>
</dbReference>
<dbReference type="STRING" id="1817722.A2703_01220"/>